<keyword evidence="3" id="KW-1185">Reference proteome</keyword>
<dbReference type="EMBL" id="CAXDID020000074">
    <property type="protein sequence ID" value="CAL6015715.1"/>
    <property type="molecule type" value="Genomic_DNA"/>
</dbReference>
<dbReference type="AlphaFoldDB" id="A0AA86P170"/>
<evidence type="ECO:0000313" key="2">
    <source>
        <dbReference type="EMBL" id="CAL6015715.1"/>
    </source>
</evidence>
<proteinExistence type="predicted"/>
<evidence type="ECO:0000313" key="1">
    <source>
        <dbReference type="EMBL" id="CAI9930014.1"/>
    </source>
</evidence>
<reference evidence="2 3" key="2">
    <citation type="submission" date="2024-07" db="EMBL/GenBank/DDBJ databases">
        <authorList>
            <person name="Akdeniz Z."/>
        </authorList>
    </citation>
    <scope>NUCLEOTIDE SEQUENCE [LARGE SCALE GENOMIC DNA]</scope>
</reference>
<sequence>MVYYNIIIVHILIVHILNIKELKLNIQEVLMVISQRAPTILGLLNFKVKNFRAYNTYVPIIQYKYSLEVVDSSMSELQVFENEQKELDLDGEIRHYHPKKI</sequence>
<protein>
    <submittedName>
        <fullName evidence="2">Hypothetical_protein</fullName>
    </submittedName>
</protein>
<dbReference type="EMBL" id="CATOUU010000444">
    <property type="protein sequence ID" value="CAI9930014.1"/>
    <property type="molecule type" value="Genomic_DNA"/>
</dbReference>
<name>A0AA86P170_9EUKA</name>
<accession>A0AA86P170</accession>
<organism evidence="1">
    <name type="scientific">Hexamita inflata</name>
    <dbReference type="NCBI Taxonomy" id="28002"/>
    <lineage>
        <taxon>Eukaryota</taxon>
        <taxon>Metamonada</taxon>
        <taxon>Diplomonadida</taxon>
        <taxon>Hexamitidae</taxon>
        <taxon>Hexamitinae</taxon>
        <taxon>Hexamita</taxon>
    </lineage>
</organism>
<dbReference type="Proteomes" id="UP001642409">
    <property type="component" value="Unassembled WGS sequence"/>
</dbReference>
<comment type="caution">
    <text evidence="1">The sequence shown here is derived from an EMBL/GenBank/DDBJ whole genome shotgun (WGS) entry which is preliminary data.</text>
</comment>
<evidence type="ECO:0000313" key="3">
    <source>
        <dbReference type="Proteomes" id="UP001642409"/>
    </source>
</evidence>
<gene>
    <name evidence="1" type="ORF">HINF_LOCUS17659</name>
    <name evidence="2" type="ORF">HINF_LOCUS25103</name>
</gene>
<reference evidence="1" key="1">
    <citation type="submission" date="2023-06" db="EMBL/GenBank/DDBJ databases">
        <authorList>
            <person name="Kurt Z."/>
        </authorList>
    </citation>
    <scope>NUCLEOTIDE SEQUENCE</scope>
</reference>